<accession>A0A3P7RXM4</accession>
<dbReference type="Pfam" id="PF07949">
    <property type="entry name" value="YbbR"/>
    <property type="match status" value="1"/>
</dbReference>
<keyword evidence="2" id="KW-1185">Reference proteome</keyword>
<evidence type="ECO:0008006" key="3">
    <source>
        <dbReference type="Google" id="ProtNLM"/>
    </source>
</evidence>
<sequence length="413" mass="46768">MIEKIKNNWLWKVAALLIAFVLWLVVVNYDDPYIRKTFNNVVVEKRNELAITSQDQAIEYKEGENISITLGGKRSIIDRLTFSDIKAYADLGKVSITNTVDIIIEVNDQLDVLEKKPNNMQISLEPIINSLKDIQVTYIGELESDYIRLNPVIIPNQIEISGPQSQLARVSEVRVPIRIDNAYDDVTVYVTPQIVDAAGREILGLEVSNNQIQVKVPIQKIKTVPVVFQTVGELNEAFRLVTMELEMKEIIVRGEPDVLENFTELVVPNIDLSTFNQETESYSINLNQYLPAGINVYNSDALTELIIEVAPLVNQDYSIDLESLSVRQLGDGLTYTFLDTVPLNIRLRGIEKELSILEVEKLQPRVFLKDLGPGVHTVEVEFEVPDYFEWMSATPTVRIEISTTDQVEDTTDN</sequence>
<dbReference type="PANTHER" id="PTHR37804">
    <property type="entry name" value="CDAA REGULATORY PROTEIN CDAR"/>
    <property type="match status" value="1"/>
</dbReference>
<dbReference type="Gene3D" id="2.170.120.40">
    <property type="entry name" value="YbbR-like domain"/>
    <property type="match status" value="2"/>
</dbReference>
<dbReference type="PANTHER" id="PTHR37804:SF1">
    <property type="entry name" value="CDAA REGULATORY PROTEIN CDAR"/>
    <property type="match status" value="1"/>
</dbReference>
<reference evidence="1 2" key="1">
    <citation type="submission" date="2018-09" db="EMBL/GenBank/DDBJ databases">
        <authorList>
            <person name="Postec A."/>
        </authorList>
    </citation>
    <scope>NUCLEOTIDE SEQUENCE [LARGE SCALE GENOMIC DNA]</scope>
    <source>
        <strain evidence="1">70B-A</strain>
    </source>
</reference>
<proteinExistence type="predicted"/>
<dbReference type="KEGG" id="cbar:PATL70BA_1507"/>
<dbReference type="Proteomes" id="UP000279029">
    <property type="component" value="Chromosome"/>
</dbReference>
<dbReference type="EMBL" id="LR130778">
    <property type="protein sequence ID" value="VDN47392.1"/>
    <property type="molecule type" value="Genomic_DNA"/>
</dbReference>
<dbReference type="RefSeq" id="WP_125136710.1">
    <property type="nucleotide sequence ID" value="NZ_LR130778.1"/>
</dbReference>
<organism evidence="1 2">
    <name type="scientific">Petrocella atlantisensis</name>
    <dbReference type="NCBI Taxonomy" id="2173034"/>
    <lineage>
        <taxon>Bacteria</taxon>
        <taxon>Bacillati</taxon>
        <taxon>Bacillota</taxon>
        <taxon>Clostridia</taxon>
        <taxon>Lachnospirales</taxon>
        <taxon>Vallitaleaceae</taxon>
        <taxon>Petrocella</taxon>
    </lineage>
</organism>
<dbReference type="Gene3D" id="2.170.120.30">
    <property type="match status" value="2"/>
</dbReference>
<dbReference type="OrthoDB" id="2111604at2"/>
<gene>
    <name evidence="1" type="ORF">PATL70BA_1507</name>
</gene>
<name>A0A3P7RXM4_9FIRM</name>
<evidence type="ECO:0000313" key="2">
    <source>
        <dbReference type="Proteomes" id="UP000279029"/>
    </source>
</evidence>
<dbReference type="InterPro" id="IPR012505">
    <property type="entry name" value="YbbR"/>
</dbReference>
<evidence type="ECO:0000313" key="1">
    <source>
        <dbReference type="EMBL" id="VDN47392.1"/>
    </source>
</evidence>
<dbReference type="InterPro" id="IPR053154">
    <property type="entry name" value="c-di-AMP_regulator"/>
</dbReference>
<protein>
    <recommendedName>
        <fullName evidence="3">YbbR domain-containing protein</fullName>
    </recommendedName>
</protein>
<dbReference type="AlphaFoldDB" id="A0A3P7RXM4"/>